<comment type="subcellular location">
    <subcellularLocation>
        <location evidence="1">Cell outer membrane</location>
    </subcellularLocation>
</comment>
<dbReference type="SUPFAM" id="SSF48452">
    <property type="entry name" value="TPR-like"/>
    <property type="match status" value="1"/>
</dbReference>
<evidence type="ECO:0000256" key="5">
    <source>
        <dbReference type="ARBA" id="ARBA00023237"/>
    </source>
</evidence>
<feature type="domain" description="SusD-like N-terminal" evidence="7">
    <location>
        <begin position="83"/>
        <end position="224"/>
    </location>
</feature>
<name>A0ABT5Y3D9_9FLAO</name>
<dbReference type="InterPro" id="IPR012944">
    <property type="entry name" value="SusD_RagB_dom"/>
</dbReference>
<evidence type="ECO:0000256" key="2">
    <source>
        <dbReference type="ARBA" id="ARBA00006275"/>
    </source>
</evidence>
<dbReference type="Pfam" id="PF14322">
    <property type="entry name" value="SusD-like_3"/>
    <property type="match status" value="1"/>
</dbReference>
<sequence>MLATGLLVSCDDELDIDPFEEGNPATFFNSVSSFQNGVDGIYSQLWNYYSSPGSGLQGIPDILADNVILSQTGRRSNEDYYDYRYNANTAGAISLYWSEAYEAINAANLVIGQIDNLAAGAARDNILGQAMAARAIAHFDLVRVYAMIPTQSADANNSPGIVYMKVEDGDTGDPYAQPARETVASNYAEIIGDLEQAAQLIGDSNGEGRLDRDGVYGMLSRVYLYNGDYQLAVSAANQVQTNVADAADLLDVYEDTTNEGVIIEWSVNTSSESGFNNVGVLYSQTTPPNTVSEYVIDYEFYNNLDANDLRLDVIQYDATNQGNNYNAVRKFLGETGQVNGRVDIKVLRAAEVLLNKAEAQFELDQEGPALTTLNTLRDARYTSYTGGESGQALEDAIQYERRVELSFEGHRFFDLKRRGEPIQRSNNGDIQDGTGTPPEVLILPAGDYRFQLPIPAAEINANPNMEQNPNY</sequence>
<dbReference type="InterPro" id="IPR011990">
    <property type="entry name" value="TPR-like_helical_dom_sf"/>
</dbReference>
<keyword evidence="9" id="KW-1185">Reference proteome</keyword>
<dbReference type="Proteomes" id="UP001221366">
    <property type="component" value="Unassembled WGS sequence"/>
</dbReference>
<comment type="caution">
    <text evidence="8">The sequence shown here is derived from an EMBL/GenBank/DDBJ whole genome shotgun (WGS) entry which is preliminary data.</text>
</comment>
<dbReference type="Pfam" id="PF07980">
    <property type="entry name" value="SusD_RagB"/>
    <property type="match status" value="1"/>
</dbReference>
<dbReference type="Gene3D" id="1.25.40.390">
    <property type="match status" value="1"/>
</dbReference>
<protein>
    <submittedName>
        <fullName evidence="8">RagB/SusD family nutrient uptake outer membrane protein</fullName>
    </submittedName>
</protein>
<dbReference type="Gene3D" id="1.25.40.900">
    <property type="match status" value="1"/>
</dbReference>
<evidence type="ECO:0000256" key="4">
    <source>
        <dbReference type="ARBA" id="ARBA00023136"/>
    </source>
</evidence>
<dbReference type="InterPro" id="IPR033985">
    <property type="entry name" value="SusD-like_N"/>
</dbReference>
<evidence type="ECO:0000256" key="1">
    <source>
        <dbReference type="ARBA" id="ARBA00004442"/>
    </source>
</evidence>
<evidence type="ECO:0000313" key="8">
    <source>
        <dbReference type="EMBL" id="MDF0717967.1"/>
    </source>
</evidence>
<accession>A0ABT5Y3D9</accession>
<dbReference type="RefSeq" id="WP_275617094.1">
    <property type="nucleotide sequence ID" value="NZ_JARFVB010000017.1"/>
</dbReference>
<comment type="similarity">
    <text evidence="2">Belongs to the SusD family.</text>
</comment>
<keyword evidence="5" id="KW-0998">Cell outer membrane</keyword>
<evidence type="ECO:0000259" key="7">
    <source>
        <dbReference type="Pfam" id="PF14322"/>
    </source>
</evidence>
<dbReference type="EMBL" id="JARFVB010000017">
    <property type="protein sequence ID" value="MDF0717967.1"/>
    <property type="molecule type" value="Genomic_DNA"/>
</dbReference>
<organism evidence="8 9">
    <name type="scientific">Flagellimonas yonaguniensis</name>
    <dbReference type="NCBI Taxonomy" id="3031325"/>
    <lineage>
        <taxon>Bacteria</taxon>
        <taxon>Pseudomonadati</taxon>
        <taxon>Bacteroidota</taxon>
        <taxon>Flavobacteriia</taxon>
        <taxon>Flavobacteriales</taxon>
        <taxon>Flavobacteriaceae</taxon>
        <taxon>Flagellimonas</taxon>
    </lineage>
</organism>
<evidence type="ECO:0000313" key="9">
    <source>
        <dbReference type="Proteomes" id="UP001221366"/>
    </source>
</evidence>
<dbReference type="Gene3D" id="2.20.20.130">
    <property type="match status" value="1"/>
</dbReference>
<gene>
    <name evidence="8" type="ORF">PY092_17520</name>
</gene>
<evidence type="ECO:0000259" key="6">
    <source>
        <dbReference type="Pfam" id="PF07980"/>
    </source>
</evidence>
<feature type="domain" description="RagB/SusD" evidence="6">
    <location>
        <begin position="330"/>
        <end position="471"/>
    </location>
</feature>
<reference evidence="8 9" key="1">
    <citation type="submission" date="2023-03" db="EMBL/GenBank/DDBJ databases">
        <title>Muricauda XX sp. nov. and Muricauda XXX sp. nov., two novel species isolated from Okinawa Trough.</title>
        <authorList>
            <person name="Cao W."/>
            <person name="Deng X."/>
        </authorList>
    </citation>
    <scope>NUCLEOTIDE SEQUENCE [LARGE SCALE GENOMIC DNA]</scope>
    <source>
        <strain evidence="8 9">334s03</strain>
    </source>
</reference>
<keyword evidence="3" id="KW-0732">Signal</keyword>
<evidence type="ECO:0000256" key="3">
    <source>
        <dbReference type="ARBA" id="ARBA00022729"/>
    </source>
</evidence>
<keyword evidence="4" id="KW-0472">Membrane</keyword>
<proteinExistence type="inferred from homology"/>